<dbReference type="PROSITE" id="PS01359">
    <property type="entry name" value="ZF_PHD_1"/>
    <property type="match status" value="1"/>
</dbReference>
<evidence type="ECO:0000256" key="10">
    <source>
        <dbReference type="ARBA" id="ARBA00023163"/>
    </source>
</evidence>
<dbReference type="OMA" id="SVYYTVC"/>
<evidence type="ECO:0000313" key="15">
    <source>
        <dbReference type="Proteomes" id="UP000271162"/>
    </source>
</evidence>
<evidence type="ECO:0000256" key="12">
    <source>
        <dbReference type="SAM" id="MobiDB-lite"/>
    </source>
</evidence>
<dbReference type="Gene3D" id="3.30.40.10">
    <property type="entry name" value="Zinc/RING finger domain, C3HC4 (zinc finger)"/>
    <property type="match status" value="1"/>
</dbReference>
<proteinExistence type="predicted"/>
<dbReference type="InterPro" id="IPR041070">
    <property type="entry name" value="JHD"/>
</dbReference>
<keyword evidence="9" id="KW-0805">Transcription regulation</keyword>
<dbReference type="Pfam" id="PF17811">
    <property type="entry name" value="JHD"/>
    <property type="match status" value="1"/>
</dbReference>
<accession>A0A158QZ96</accession>
<dbReference type="PANTHER" id="PTHR23123">
    <property type="entry name" value="PHD/F-BOX CONTAINING PROTEIN"/>
    <property type="match status" value="1"/>
</dbReference>
<keyword evidence="10" id="KW-0804">Transcription</keyword>
<dbReference type="Proteomes" id="UP000271162">
    <property type="component" value="Unassembled WGS sequence"/>
</dbReference>
<dbReference type="SMART" id="SM00249">
    <property type="entry name" value="PHD"/>
    <property type="match status" value="1"/>
</dbReference>
<dbReference type="Gene3D" id="2.60.120.650">
    <property type="entry name" value="Cupin"/>
    <property type="match status" value="1"/>
</dbReference>
<dbReference type="STRING" id="27835.A0A158QZ96"/>
<dbReference type="InterPro" id="IPR019787">
    <property type="entry name" value="Znf_PHD-finger"/>
</dbReference>
<dbReference type="InterPro" id="IPR011011">
    <property type="entry name" value="Znf_FYVE_PHD"/>
</dbReference>
<evidence type="ECO:0000256" key="7">
    <source>
        <dbReference type="ARBA" id="ARBA00023002"/>
    </source>
</evidence>
<evidence type="ECO:0000256" key="4">
    <source>
        <dbReference type="ARBA" id="ARBA00022833"/>
    </source>
</evidence>
<dbReference type="SUPFAM" id="SSF51197">
    <property type="entry name" value="Clavaminate synthase-like"/>
    <property type="match status" value="1"/>
</dbReference>
<evidence type="ECO:0000256" key="3">
    <source>
        <dbReference type="ARBA" id="ARBA00022771"/>
    </source>
</evidence>
<dbReference type="InterPro" id="IPR019786">
    <property type="entry name" value="Zinc_finger_PHD-type_CS"/>
</dbReference>
<reference evidence="16" key="1">
    <citation type="submission" date="2016-04" db="UniProtKB">
        <authorList>
            <consortium name="WormBaseParasite"/>
        </authorList>
    </citation>
    <scope>IDENTIFICATION</scope>
</reference>
<evidence type="ECO:0000256" key="11">
    <source>
        <dbReference type="ARBA" id="ARBA00023242"/>
    </source>
</evidence>
<evidence type="ECO:0000313" key="14">
    <source>
        <dbReference type="EMBL" id="VDL73366.1"/>
    </source>
</evidence>
<dbReference type="WBParaSite" id="NBR_0000977601-mRNA-1">
    <property type="protein sequence ID" value="NBR_0000977601-mRNA-1"/>
    <property type="gene ID" value="NBR_0000977601"/>
</dbReference>
<evidence type="ECO:0000256" key="9">
    <source>
        <dbReference type="ARBA" id="ARBA00023015"/>
    </source>
</evidence>
<keyword evidence="3" id="KW-0863">Zinc-finger</keyword>
<evidence type="ECO:0000256" key="5">
    <source>
        <dbReference type="ARBA" id="ARBA00022853"/>
    </source>
</evidence>
<keyword evidence="11" id="KW-0539">Nucleus</keyword>
<dbReference type="AlphaFoldDB" id="A0A158QZ96"/>
<comment type="subcellular location">
    <subcellularLocation>
        <location evidence="1">Nucleus</location>
    </subcellularLocation>
</comment>
<name>A0A158QZ96_NIPBR</name>
<dbReference type="SMART" id="SM00558">
    <property type="entry name" value="JmjC"/>
    <property type="match status" value="1"/>
</dbReference>
<evidence type="ECO:0000256" key="1">
    <source>
        <dbReference type="ARBA" id="ARBA00004123"/>
    </source>
</evidence>
<dbReference type="InterPro" id="IPR050690">
    <property type="entry name" value="JHDM1_Histone_Demethylase"/>
</dbReference>
<keyword evidence="6" id="KW-0223">Dioxygenase</keyword>
<dbReference type="EMBL" id="UYSL01020195">
    <property type="protein sequence ID" value="VDL73366.1"/>
    <property type="molecule type" value="Genomic_DNA"/>
</dbReference>
<dbReference type="SUPFAM" id="SSF57903">
    <property type="entry name" value="FYVE/PHD zinc finger"/>
    <property type="match status" value="1"/>
</dbReference>
<dbReference type="PROSITE" id="PS51184">
    <property type="entry name" value="JMJC"/>
    <property type="match status" value="1"/>
</dbReference>
<keyword evidence="8" id="KW-0408">Iron</keyword>
<feature type="region of interest" description="Disordered" evidence="12">
    <location>
        <begin position="603"/>
        <end position="646"/>
    </location>
</feature>
<dbReference type="GO" id="GO:0051213">
    <property type="term" value="F:dioxygenase activity"/>
    <property type="evidence" value="ECO:0007669"/>
    <property type="project" value="UniProtKB-KW"/>
</dbReference>
<protein>
    <submittedName>
        <fullName evidence="16">JmjC domain-containing protein</fullName>
    </submittedName>
</protein>
<keyword evidence="4" id="KW-0862">Zinc</keyword>
<dbReference type="Pfam" id="PF02373">
    <property type="entry name" value="JmjC"/>
    <property type="match status" value="1"/>
</dbReference>
<dbReference type="InterPro" id="IPR013083">
    <property type="entry name" value="Znf_RING/FYVE/PHD"/>
</dbReference>
<feature type="domain" description="JmjC" evidence="13">
    <location>
        <begin position="389"/>
        <end position="536"/>
    </location>
</feature>
<evidence type="ECO:0000313" key="16">
    <source>
        <dbReference type="WBParaSite" id="NBR_0000977601-mRNA-1"/>
    </source>
</evidence>
<gene>
    <name evidence="14" type="ORF">NBR_LOCUS9777</name>
</gene>
<keyword evidence="2" id="KW-0479">Metal-binding</keyword>
<sequence>MERIGGVVEKPQIGTESQYEFHEFVRGCPEVPTALDKGLLHPVQLASSVDSVPAVPRPPSDSYEVRCPLLETPGVSNSSTMLESDRCSLHPDLNLKAECSGAKIEAVDDKVALNSHSAGSLSECGVCGPEKAIWVPQVSEGDEPLIEPISEHGQTVKIDPVDIFWIQCDCCEKWFHGSCVGVEEYEDVLIDKFHCPSCAVANGPTIMKKVLLDHRYAFDDVSQSELPPEIGTKVWIKNFVETEAKIPSVTDNHAIICENGFEFMDDFNRKADWKKIYLIKEARGLEMRVPEKSENFGLGAIVEIFGRPFRVDTIDVFRQVTHSMSIGSFYDKMIDKERPRLYNILSLEFSQNEAMRKMVSPPILVPELSFVHKLWPDKNDLINWDPELDYLPSSMKVRQIVEVLEEHRRNKPEVALFCLCGMAGSYTDFHIDFGGSSVWYHIYEGQKIFYVVEPTDQYLNLFEDYQRSDSKTEVFFGDLLPKGALRRVVIDEGQTLMIPSGWIHAVYTPVDSLVFGGNFLHALNVPMQLRVYDMEQRLKKDMGTEDKYLFPHFELVNWYAARSFILESLREANDEGNRADRCIMDAAQALLPRLKEWMRRDKRLRRSLSPGSRSPQKKSKKRKSSDEDQQNPGEGGNLHWFEASKI</sequence>
<dbReference type="InterPro" id="IPR003347">
    <property type="entry name" value="JmjC_dom"/>
</dbReference>
<dbReference type="InterPro" id="IPR001965">
    <property type="entry name" value="Znf_PHD"/>
</dbReference>
<evidence type="ECO:0000256" key="8">
    <source>
        <dbReference type="ARBA" id="ARBA00023004"/>
    </source>
</evidence>
<keyword evidence="7" id="KW-0560">Oxidoreductase</keyword>
<evidence type="ECO:0000256" key="6">
    <source>
        <dbReference type="ARBA" id="ARBA00022964"/>
    </source>
</evidence>
<keyword evidence="15" id="KW-1185">Reference proteome</keyword>
<evidence type="ECO:0000259" key="13">
    <source>
        <dbReference type="PROSITE" id="PS51184"/>
    </source>
</evidence>
<reference evidence="14 15" key="2">
    <citation type="submission" date="2018-11" db="EMBL/GenBank/DDBJ databases">
        <authorList>
            <consortium name="Pathogen Informatics"/>
        </authorList>
    </citation>
    <scope>NUCLEOTIDE SEQUENCE [LARGE SCALE GENOMIC DNA]</scope>
</reference>
<dbReference type="Pfam" id="PF00628">
    <property type="entry name" value="PHD"/>
    <property type="match status" value="1"/>
</dbReference>
<dbReference type="GO" id="GO:0006325">
    <property type="term" value="P:chromatin organization"/>
    <property type="evidence" value="ECO:0007669"/>
    <property type="project" value="UniProtKB-KW"/>
</dbReference>
<dbReference type="GO" id="GO:0005634">
    <property type="term" value="C:nucleus"/>
    <property type="evidence" value="ECO:0007669"/>
    <property type="project" value="UniProtKB-SubCell"/>
</dbReference>
<dbReference type="Gene3D" id="1.20.58.1360">
    <property type="match status" value="1"/>
</dbReference>
<dbReference type="GO" id="GO:0008270">
    <property type="term" value="F:zinc ion binding"/>
    <property type="evidence" value="ECO:0007669"/>
    <property type="project" value="UniProtKB-KW"/>
</dbReference>
<organism evidence="16">
    <name type="scientific">Nippostrongylus brasiliensis</name>
    <name type="common">Rat hookworm</name>
    <dbReference type="NCBI Taxonomy" id="27835"/>
    <lineage>
        <taxon>Eukaryota</taxon>
        <taxon>Metazoa</taxon>
        <taxon>Ecdysozoa</taxon>
        <taxon>Nematoda</taxon>
        <taxon>Chromadorea</taxon>
        <taxon>Rhabditida</taxon>
        <taxon>Rhabditina</taxon>
        <taxon>Rhabditomorpha</taxon>
        <taxon>Strongyloidea</taxon>
        <taxon>Heligmosomidae</taxon>
        <taxon>Nippostrongylus</taxon>
    </lineage>
</organism>
<evidence type="ECO:0000256" key="2">
    <source>
        <dbReference type="ARBA" id="ARBA00022723"/>
    </source>
</evidence>
<keyword evidence="5" id="KW-0156">Chromatin regulator</keyword>